<dbReference type="EMBL" id="BPWL01000006">
    <property type="protein sequence ID" value="GJJ11093.1"/>
    <property type="molecule type" value="Genomic_DNA"/>
</dbReference>
<comment type="caution">
    <text evidence="3">The sequence shown here is derived from an EMBL/GenBank/DDBJ whole genome shotgun (WGS) entry which is preliminary data.</text>
</comment>
<dbReference type="AlphaFoldDB" id="A0AAV5AD90"/>
<dbReference type="Proteomes" id="UP001050691">
    <property type="component" value="Unassembled WGS sequence"/>
</dbReference>
<feature type="compositionally biased region" description="Pro residues" evidence="2">
    <location>
        <begin position="124"/>
        <end position="137"/>
    </location>
</feature>
<evidence type="ECO:0000313" key="4">
    <source>
        <dbReference type="Proteomes" id="UP001050691"/>
    </source>
</evidence>
<feature type="region of interest" description="Disordered" evidence="2">
    <location>
        <begin position="118"/>
        <end position="137"/>
    </location>
</feature>
<evidence type="ECO:0000256" key="1">
    <source>
        <dbReference type="SAM" id="Coils"/>
    </source>
</evidence>
<gene>
    <name evidence="3" type="ORF">Clacol_005324</name>
</gene>
<reference evidence="3" key="1">
    <citation type="submission" date="2021-10" db="EMBL/GenBank/DDBJ databases">
        <title>De novo Genome Assembly of Clathrus columnatus (Basidiomycota, Fungi) Using Illumina and Nanopore Sequence Data.</title>
        <authorList>
            <person name="Ogiso-Tanaka E."/>
            <person name="Itagaki H."/>
            <person name="Hosoya T."/>
            <person name="Hosaka K."/>
        </authorList>
    </citation>
    <scope>NUCLEOTIDE SEQUENCE</scope>
    <source>
        <strain evidence="3">MO-923</strain>
    </source>
</reference>
<keyword evidence="4" id="KW-1185">Reference proteome</keyword>
<evidence type="ECO:0000313" key="3">
    <source>
        <dbReference type="EMBL" id="GJJ11093.1"/>
    </source>
</evidence>
<sequence length="137" mass="15517">MSSPAAEPVSVLVGAPKSQSECIAWARKHRRVFEEVEEDLADIVAKTVDEDDDDDDIEKYQKKYDAKVETRRAEVLKKKLEAKEKKKEEDMARMWELFPDLAAEMEKLKSSQTVLVPATQPAASPSPIPIPIPRLLR</sequence>
<protein>
    <submittedName>
        <fullName evidence="3">Uncharacterized protein</fullName>
    </submittedName>
</protein>
<keyword evidence="1" id="KW-0175">Coiled coil</keyword>
<organism evidence="3 4">
    <name type="scientific">Clathrus columnatus</name>
    <dbReference type="NCBI Taxonomy" id="1419009"/>
    <lineage>
        <taxon>Eukaryota</taxon>
        <taxon>Fungi</taxon>
        <taxon>Dikarya</taxon>
        <taxon>Basidiomycota</taxon>
        <taxon>Agaricomycotina</taxon>
        <taxon>Agaricomycetes</taxon>
        <taxon>Phallomycetidae</taxon>
        <taxon>Phallales</taxon>
        <taxon>Clathraceae</taxon>
        <taxon>Clathrus</taxon>
    </lineage>
</organism>
<accession>A0AAV5AD90</accession>
<name>A0AAV5AD90_9AGAM</name>
<proteinExistence type="predicted"/>
<feature type="coiled-coil region" evidence="1">
    <location>
        <begin position="66"/>
        <end position="93"/>
    </location>
</feature>
<evidence type="ECO:0000256" key="2">
    <source>
        <dbReference type="SAM" id="MobiDB-lite"/>
    </source>
</evidence>